<evidence type="ECO:0000256" key="1">
    <source>
        <dbReference type="SAM" id="Phobius"/>
    </source>
</evidence>
<keyword evidence="3" id="KW-1185">Reference proteome</keyword>
<sequence>MVGGMEMDGSKIRIGNVGEALSLLEKLKQDDFSFSEKDYESLELFGEIAELAIEISGPNFHGTITGGLARGLWYYQREIYKAVAFAIYNSDNYGRIPKPELKNYTLVFDVDDGCTELLAKTLDIGKSLVEKAMDGMTPKEKAALLLSILLGLGGFAAAGWVATAFSEDYFSHKTAVQTEQYKAAQAEAASETEVERIRAEVERDKIQADLVASAIGSSPIASRFNAATAEGVKSIAKYSPEATSLKVGSVELDRAQIEELNQRSSREIPDVFNIVGYYRVTSTTEPTPEGVVRVGLAGNGDEFTAHMNLKDEDHPIADEQSNAVFLAPKTGEKLYINVRMKKASDGIREAYIESFPPAPKQAEIALAAPPPRP</sequence>
<dbReference type="AlphaFoldDB" id="A0A2U1CRT7"/>
<keyword evidence="1" id="KW-1133">Transmembrane helix</keyword>
<comment type="caution">
    <text evidence="2">The sequence shown here is derived from an EMBL/GenBank/DDBJ whole genome shotgun (WGS) entry which is preliminary data.</text>
</comment>
<accession>A0A2U1CRT7</accession>
<gene>
    <name evidence="2" type="ORF">C7440_1028</name>
</gene>
<protein>
    <submittedName>
        <fullName evidence="2">Uncharacterized protein</fullName>
    </submittedName>
</protein>
<keyword evidence="1" id="KW-0472">Membrane</keyword>
<name>A0A2U1CRT7_9BURK</name>
<feature type="transmembrane region" description="Helical" evidence="1">
    <location>
        <begin position="142"/>
        <end position="162"/>
    </location>
</feature>
<organism evidence="2 3">
    <name type="scientific">Pusillimonas noertemannii</name>
    <dbReference type="NCBI Taxonomy" id="305977"/>
    <lineage>
        <taxon>Bacteria</taxon>
        <taxon>Pseudomonadati</taxon>
        <taxon>Pseudomonadota</taxon>
        <taxon>Betaproteobacteria</taxon>
        <taxon>Burkholderiales</taxon>
        <taxon>Alcaligenaceae</taxon>
        <taxon>Pusillimonas</taxon>
    </lineage>
</organism>
<dbReference type="EMBL" id="QEKO01000001">
    <property type="protein sequence ID" value="PVY68617.1"/>
    <property type="molecule type" value="Genomic_DNA"/>
</dbReference>
<keyword evidence="1" id="KW-0812">Transmembrane</keyword>
<proteinExistence type="predicted"/>
<reference evidence="2 3" key="1">
    <citation type="submission" date="2018-04" db="EMBL/GenBank/DDBJ databases">
        <title>Genomic Encyclopedia of Type Strains, Phase IV (KMG-IV): sequencing the most valuable type-strain genomes for metagenomic binning, comparative biology and taxonomic classification.</title>
        <authorList>
            <person name="Goeker M."/>
        </authorList>
    </citation>
    <scope>NUCLEOTIDE SEQUENCE [LARGE SCALE GENOMIC DNA]</scope>
    <source>
        <strain evidence="2 3">DSM 10065</strain>
    </source>
</reference>
<dbReference type="Proteomes" id="UP000246145">
    <property type="component" value="Unassembled WGS sequence"/>
</dbReference>
<evidence type="ECO:0000313" key="2">
    <source>
        <dbReference type="EMBL" id="PVY68617.1"/>
    </source>
</evidence>
<evidence type="ECO:0000313" key="3">
    <source>
        <dbReference type="Proteomes" id="UP000246145"/>
    </source>
</evidence>